<evidence type="ECO:0000256" key="6">
    <source>
        <dbReference type="ARBA" id="ARBA00035020"/>
    </source>
</evidence>
<dbReference type="GO" id="GO:0003723">
    <property type="term" value="F:RNA binding"/>
    <property type="evidence" value="ECO:0007669"/>
    <property type="project" value="UniProtKB-UniRule"/>
</dbReference>
<keyword evidence="3 9" id="KW-0808">Transferase</keyword>
<evidence type="ECO:0000256" key="2">
    <source>
        <dbReference type="ARBA" id="ARBA00022603"/>
    </source>
</evidence>
<evidence type="ECO:0000313" key="12">
    <source>
        <dbReference type="EMBL" id="KAK1801476.1"/>
    </source>
</evidence>
<dbReference type="PANTHER" id="PTHR11727:SF7">
    <property type="entry name" value="DIMETHYLADENOSINE TRANSFERASE-RELATED"/>
    <property type="match status" value="1"/>
</dbReference>
<keyword evidence="4 9" id="KW-0949">S-adenosyl-L-methionine</keyword>
<gene>
    <name evidence="12" type="ORF">P4O66_022746</name>
</gene>
<dbReference type="PROSITE" id="PS51689">
    <property type="entry name" value="SAM_RNA_A_N6_MT"/>
    <property type="match status" value="1"/>
</dbReference>
<accession>A0AAD8ZNG2</accession>
<dbReference type="Proteomes" id="UP001239994">
    <property type="component" value="Unassembled WGS sequence"/>
</dbReference>
<dbReference type="AlphaFoldDB" id="A0AAD8ZNG2"/>
<dbReference type="EMBL" id="JAROKS010000009">
    <property type="protein sequence ID" value="KAK1801476.1"/>
    <property type="molecule type" value="Genomic_DNA"/>
</dbReference>
<sequence>MPKVKAEKKSRKHQEVKSQGIVFNTGIGQHILKNPLVVNAIIEKAALRPTDVVLEVGPGTGNMTVKLLEKAKKVVACELDTRLVAELQKRVQCTPMQTKLQILVGDVLKTELPFFDICVANLPYQISSPFVFKLLLHRPFFRCAVLMFQREFAMRLVAKPGDKLYCRLSINTQLLARVDHLMKVGKNNFRPPPKVESSVVRIEPKNPPPPINFQEWDGLVRVAFVRKNKTLNAAFKSSAVEQLLEKNYRIHCSVHNLEIPQDFSITKKIEAVLQEADFGEKRARCMDIDDFLVFTGPFSVPPDFFMHLTQLGSTFPKAEDCDPKKGKS</sequence>
<dbReference type="SUPFAM" id="SSF53335">
    <property type="entry name" value="S-adenosyl-L-methionine-dependent methyltransferases"/>
    <property type="match status" value="1"/>
</dbReference>
<evidence type="ECO:0000259" key="11">
    <source>
        <dbReference type="SMART" id="SM00650"/>
    </source>
</evidence>
<reference evidence="12" key="1">
    <citation type="submission" date="2023-03" db="EMBL/GenBank/DDBJ databases">
        <title>Electrophorus voltai genome.</title>
        <authorList>
            <person name="Bian C."/>
        </authorList>
    </citation>
    <scope>NUCLEOTIDE SEQUENCE</scope>
    <source>
        <strain evidence="12">CB-2022</strain>
        <tissue evidence="12">Muscle</tissue>
    </source>
</reference>
<feature type="domain" description="Ribosomal RNA adenine methylase transferase N-terminal" evidence="11">
    <location>
        <begin position="37"/>
        <end position="206"/>
    </location>
</feature>
<dbReference type="EC" id="2.1.1.-" evidence="10"/>
<feature type="binding site" evidence="9">
    <location>
        <position position="78"/>
    </location>
    <ligand>
        <name>S-adenosyl-L-methionine</name>
        <dbReference type="ChEBI" id="CHEBI:59789"/>
    </ligand>
</feature>
<comment type="caution">
    <text evidence="12">The sequence shown here is derived from an EMBL/GenBank/DDBJ whole genome shotgun (WGS) entry which is preliminary data.</text>
</comment>
<comment type="similarity">
    <text evidence="8 9 10">Belongs to the class I-like SAM-binding methyltransferase superfamily. rRNA adenine N(6)-methyltransferase family.</text>
</comment>
<keyword evidence="1 10" id="KW-0698">rRNA processing</keyword>
<comment type="function">
    <text evidence="7">Specifically dimethylates two adjacent adenosines in the loop of a conserved hairpin near the 3'-end of 18S rRNA in the 40S particle. Involved in the pre-rRNA processing steps leading to small-subunit rRNA production independently of its RNA-modifying catalytic activity. Part of the small subunit (SSU) processome, first precursor of the small eukaryotic ribosomal subunit. During the assembly of the SSU processome in the nucleolus, many ribosome biogenesis factors, an RNA chaperone and ribosomal proteins associate with the nascent pre-rRNA and work in concert to generate RNA folding, modifications, rearrangements and cleavage as well as targeted degradation of pre-ribosomal RNA by the RNA exosome.</text>
</comment>
<feature type="binding site" evidence="9">
    <location>
        <position position="32"/>
    </location>
    <ligand>
        <name>S-adenosyl-L-methionine</name>
        <dbReference type="ChEBI" id="CHEBI:59789"/>
    </ligand>
</feature>
<dbReference type="GO" id="GO:0005730">
    <property type="term" value="C:nucleolus"/>
    <property type="evidence" value="ECO:0007669"/>
    <property type="project" value="TreeGrafter"/>
</dbReference>
<evidence type="ECO:0000256" key="7">
    <source>
        <dbReference type="ARBA" id="ARBA00046134"/>
    </source>
</evidence>
<dbReference type="PROSITE" id="PS01131">
    <property type="entry name" value="RRNA_A_DIMETH"/>
    <property type="match status" value="1"/>
</dbReference>
<dbReference type="FunFam" id="3.40.50.150:FF:000007">
    <property type="entry name" value="rRNA adenine N(6)-methyltransferase"/>
    <property type="match status" value="1"/>
</dbReference>
<dbReference type="InterPro" id="IPR029063">
    <property type="entry name" value="SAM-dependent_MTases_sf"/>
</dbReference>
<evidence type="ECO:0000256" key="10">
    <source>
        <dbReference type="RuleBase" id="RU362106"/>
    </source>
</evidence>
<name>A0AAD8ZNG2_9TELE</name>
<feature type="binding site" evidence="9">
    <location>
        <position position="30"/>
    </location>
    <ligand>
        <name>S-adenosyl-L-methionine</name>
        <dbReference type="ChEBI" id="CHEBI:59789"/>
    </ligand>
</feature>
<evidence type="ECO:0000256" key="3">
    <source>
        <dbReference type="ARBA" id="ARBA00022679"/>
    </source>
</evidence>
<evidence type="ECO:0000256" key="5">
    <source>
        <dbReference type="ARBA" id="ARBA00022884"/>
    </source>
</evidence>
<organism evidence="12 13">
    <name type="scientific">Electrophorus voltai</name>
    <dbReference type="NCBI Taxonomy" id="2609070"/>
    <lineage>
        <taxon>Eukaryota</taxon>
        <taxon>Metazoa</taxon>
        <taxon>Chordata</taxon>
        <taxon>Craniata</taxon>
        <taxon>Vertebrata</taxon>
        <taxon>Euteleostomi</taxon>
        <taxon>Actinopterygii</taxon>
        <taxon>Neopterygii</taxon>
        <taxon>Teleostei</taxon>
        <taxon>Ostariophysi</taxon>
        <taxon>Gymnotiformes</taxon>
        <taxon>Gymnotoidei</taxon>
        <taxon>Gymnotidae</taxon>
        <taxon>Electrophorus</taxon>
    </lineage>
</organism>
<dbReference type="CDD" id="cd02440">
    <property type="entry name" value="AdoMet_MTases"/>
    <property type="match status" value="1"/>
</dbReference>
<keyword evidence="13" id="KW-1185">Reference proteome</keyword>
<dbReference type="NCBIfam" id="TIGR00755">
    <property type="entry name" value="ksgA"/>
    <property type="match status" value="1"/>
</dbReference>
<proteinExistence type="inferred from homology"/>
<dbReference type="InterPro" id="IPR001737">
    <property type="entry name" value="KsgA/Erm"/>
</dbReference>
<dbReference type="PANTHER" id="PTHR11727">
    <property type="entry name" value="DIMETHYLADENOSINE TRANSFERASE"/>
    <property type="match status" value="1"/>
</dbReference>
<feature type="binding site" evidence="9">
    <location>
        <position position="121"/>
    </location>
    <ligand>
        <name>S-adenosyl-L-methionine</name>
        <dbReference type="ChEBI" id="CHEBI:59789"/>
    </ligand>
</feature>
<feature type="binding site" evidence="9">
    <location>
        <position position="57"/>
    </location>
    <ligand>
        <name>S-adenosyl-L-methionine</name>
        <dbReference type="ChEBI" id="CHEBI:59789"/>
    </ligand>
</feature>
<dbReference type="Pfam" id="PF00398">
    <property type="entry name" value="RrnaAD"/>
    <property type="match status" value="1"/>
</dbReference>
<keyword evidence="2 9" id="KW-0489">Methyltransferase</keyword>
<feature type="binding site" evidence="9">
    <location>
        <position position="106"/>
    </location>
    <ligand>
        <name>S-adenosyl-L-methionine</name>
        <dbReference type="ChEBI" id="CHEBI:59789"/>
    </ligand>
</feature>
<comment type="subunit">
    <text evidence="6">Part of the small subunit (SSU) processome, composed of more than 70 proteins and the RNA chaperone small nucleolar RNA (snoRNA) U3.</text>
</comment>
<evidence type="ECO:0000256" key="4">
    <source>
        <dbReference type="ARBA" id="ARBA00022691"/>
    </source>
</evidence>
<dbReference type="Gene3D" id="3.40.50.150">
    <property type="entry name" value="Vaccinia Virus protein VP39"/>
    <property type="match status" value="1"/>
</dbReference>
<evidence type="ECO:0000256" key="1">
    <source>
        <dbReference type="ARBA" id="ARBA00022552"/>
    </source>
</evidence>
<evidence type="ECO:0000313" key="13">
    <source>
        <dbReference type="Proteomes" id="UP001239994"/>
    </source>
</evidence>
<dbReference type="InterPro" id="IPR020598">
    <property type="entry name" value="rRNA_Ade_methylase_Trfase_N"/>
</dbReference>
<dbReference type="InterPro" id="IPR011530">
    <property type="entry name" value="rRNA_adenine_dimethylase"/>
</dbReference>
<dbReference type="SMART" id="SM00650">
    <property type="entry name" value="rADc"/>
    <property type="match status" value="1"/>
</dbReference>
<evidence type="ECO:0000256" key="8">
    <source>
        <dbReference type="ARBA" id="ARBA00061109"/>
    </source>
</evidence>
<protein>
    <recommendedName>
        <fullName evidence="10">rRNA adenine N(6)-methyltransferase</fullName>
        <ecNumber evidence="10">2.1.1.-</ecNumber>
    </recommendedName>
</protein>
<evidence type="ECO:0000256" key="9">
    <source>
        <dbReference type="PROSITE-ProRule" id="PRU01026"/>
    </source>
</evidence>
<keyword evidence="5 9" id="KW-0694">RNA-binding</keyword>
<dbReference type="GO" id="GO:0000179">
    <property type="term" value="F:rRNA (adenine-N6,N6-)-dimethyltransferase activity"/>
    <property type="evidence" value="ECO:0007669"/>
    <property type="project" value="UniProtKB-UniRule"/>
</dbReference>
<dbReference type="Gene3D" id="1.10.8.480">
    <property type="match status" value="1"/>
</dbReference>
<dbReference type="InterPro" id="IPR020596">
    <property type="entry name" value="rRNA_Ade_Mease_Trfase_CS"/>
</dbReference>